<evidence type="ECO:0000259" key="10">
    <source>
        <dbReference type="SMART" id="SM00829"/>
    </source>
</evidence>
<evidence type="ECO:0000256" key="8">
    <source>
        <dbReference type="ARBA" id="ARBA00049243"/>
    </source>
</evidence>
<dbReference type="InterPro" id="IPR002328">
    <property type="entry name" value="ADH_Zn_CS"/>
</dbReference>
<evidence type="ECO:0000313" key="11">
    <source>
        <dbReference type="EMBL" id="WOF22835.1"/>
    </source>
</evidence>
<dbReference type="Pfam" id="PF00107">
    <property type="entry name" value="ADH_zinc_N"/>
    <property type="match status" value="1"/>
</dbReference>
<evidence type="ECO:0000256" key="2">
    <source>
        <dbReference type="ARBA" id="ARBA00008072"/>
    </source>
</evidence>
<dbReference type="KEGG" id="mbet:N8K70_15795"/>
<evidence type="ECO:0000256" key="6">
    <source>
        <dbReference type="ARBA" id="ARBA00023002"/>
    </source>
</evidence>
<dbReference type="InterPro" id="IPR020843">
    <property type="entry name" value="ER"/>
</dbReference>
<protein>
    <recommendedName>
        <fullName evidence="3">alcohol dehydrogenase</fullName>
        <ecNumber evidence="3">1.1.1.1</ecNumber>
    </recommendedName>
</protein>
<dbReference type="SUPFAM" id="SSF50129">
    <property type="entry name" value="GroES-like"/>
    <property type="match status" value="1"/>
</dbReference>
<dbReference type="InterPro" id="IPR013154">
    <property type="entry name" value="ADH-like_N"/>
</dbReference>
<dbReference type="CDD" id="cd08254">
    <property type="entry name" value="hydroxyacyl_CoA_DH"/>
    <property type="match status" value="1"/>
</dbReference>
<evidence type="ECO:0000256" key="5">
    <source>
        <dbReference type="ARBA" id="ARBA00022833"/>
    </source>
</evidence>
<dbReference type="SMART" id="SM00829">
    <property type="entry name" value="PKS_ER"/>
    <property type="match status" value="1"/>
</dbReference>
<dbReference type="PROSITE" id="PS00059">
    <property type="entry name" value="ADH_ZINC"/>
    <property type="match status" value="1"/>
</dbReference>
<dbReference type="PANTHER" id="PTHR42940:SF8">
    <property type="entry name" value="VACUOLAR PROTEIN SORTING-ASSOCIATED PROTEIN 11"/>
    <property type="match status" value="1"/>
</dbReference>
<dbReference type="Gene3D" id="3.40.50.720">
    <property type="entry name" value="NAD(P)-binding Rossmann-like Domain"/>
    <property type="match status" value="1"/>
</dbReference>
<accession>A0AA97FIC4</accession>
<evidence type="ECO:0000256" key="4">
    <source>
        <dbReference type="ARBA" id="ARBA00022723"/>
    </source>
</evidence>
<keyword evidence="5 9" id="KW-0862">Zinc</keyword>
<dbReference type="SUPFAM" id="SSF51735">
    <property type="entry name" value="NAD(P)-binding Rossmann-fold domains"/>
    <property type="match status" value="1"/>
</dbReference>
<evidence type="ECO:0000313" key="12">
    <source>
        <dbReference type="Proteomes" id="UP001305498"/>
    </source>
</evidence>
<evidence type="ECO:0000256" key="3">
    <source>
        <dbReference type="ARBA" id="ARBA00013190"/>
    </source>
</evidence>
<sequence length="316" mass="32583">MKAWQFTKTHEPLVLAEVDEPTAAPGEVVVDIKAAGLCHSDVGLLEDESFPLAPGAQVPLTLGHEVAGVISEVGADVAEWRVGDRVGIALVGDRVPGLGRDGGYSFRLTAPPEALVRIPDGVPFEQAAAGTDAGVTAYHAVVAAGQVVAGTKVGIIGLGGLGQIGARIAVLQGAEVYAAEVKEDVWGLGDQIGVKRVAADISAFADEQLDVIVDFAGFGTTTAAAIETVRPDGRVVQVGMGRLQATISTQALIMRQITLVGVLGGTKDDLRGVYEVLATGRLDPAITTIAFDEIPDGLRRLSEGTVVGRLVAKIAD</sequence>
<dbReference type="PANTHER" id="PTHR42940">
    <property type="entry name" value="ALCOHOL DEHYDROGENASE 1-RELATED"/>
    <property type="match status" value="1"/>
</dbReference>
<evidence type="ECO:0000256" key="7">
    <source>
        <dbReference type="ARBA" id="ARBA00049164"/>
    </source>
</evidence>
<comment type="cofactor">
    <cofactor evidence="1 9">
        <name>Zn(2+)</name>
        <dbReference type="ChEBI" id="CHEBI:29105"/>
    </cofactor>
</comment>
<dbReference type="InterPro" id="IPR013149">
    <property type="entry name" value="ADH-like_C"/>
</dbReference>
<name>A0AA97FIC4_9MICO</name>
<dbReference type="Gene3D" id="3.90.180.10">
    <property type="entry name" value="Medium-chain alcohol dehydrogenases, catalytic domain"/>
    <property type="match status" value="2"/>
</dbReference>
<evidence type="ECO:0000256" key="9">
    <source>
        <dbReference type="RuleBase" id="RU361277"/>
    </source>
</evidence>
<evidence type="ECO:0000256" key="1">
    <source>
        <dbReference type="ARBA" id="ARBA00001947"/>
    </source>
</evidence>
<keyword evidence="6" id="KW-0560">Oxidoreductase</keyword>
<dbReference type="InterPro" id="IPR036291">
    <property type="entry name" value="NAD(P)-bd_dom_sf"/>
</dbReference>
<gene>
    <name evidence="11" type="ORF">N8K70_15795</name>
</gene>
<comment type="similarity">
    <text evidence="2 9">Belongs to the zinc-containing alcohol dehydrogenase family.</text>
</comment>
<feature type="domain" description="Enoyl reductase (ER)" evidence="10">
    <location>
        <begin position="8"/>
        <end position="312"/>
    </location>
</feature>
<dbReference type="GO" id="GO:0004022">
    <property type="term" value="F:alcohol dehydrogenase (NAD+) activity"/>
    <property type="evidence" value="ECO:0007669"/>
    <property type="project" value="UniProtKB-EC"/>
</dbReference>
<comment type="catalytic activity">
    <reaction evidence="7">
        <text>a secondary alcohol + NAD(+) = a ketone + NADH + H(+)</text>
        <dbReference type="Rhea" id="RHEA:10740"/>
        <dbReference type="ChEBI" id="CHEBI:15378"/>
        <dbReference type="ChEBI" id="CHEBI:17087"/>
        <dbReference type="ChEBI" id="CHEBI:35681"/>
        <dbReference type="ChEBI" id="CHEBI:57540"/>
        <dbReference type="ChEBI" id="CHEBI:57945"/>
        <dbReference type="EC" id="1.1.1.1"/>
    </reaction>
</comment>
<dbReference type="AlphaFoldDB" id="A0AA97FIC4"/>
<dbReference type="GO" id="GO:0008270">
    <property type="term" value="F:zinc ion binding"/>
    <property type="evidence" value="ECO:0007669"/>
    <property type="project" value="InterPro"/>
</dbReference>
<keyword evidence="12" id="KW-1185">Reference proteome</keyword>
<dbReference type="EC" id="1.1.1.1" evidence="3"/>
<keyword evidence="4 9" id="KW-0479">Metal-binding</keyword>
<dbReference type="GO" id="GO:0005737">
    <property type="term" value="C:cytoplasm"/>
    <property type="evidence" value="ECO:0007669"/>
    <property type="project" value="TreeGrafter"/>
</dbReference>
<dbReference type="RefSeq" id="WP_317139306.1">
    <property type="nucleotide sequence ID" value="NZ_CP118157.1"/>
</dbReference>
<dbReference type="Proteomes" id="UP001305498">
    <property type="component" value="Chromosome"/>
</dbReference>
<reference evidence="11 12" key="1">
    <citation type="submission" date="2023-02" db="EMBL/GenBank/DDBJ databases">
        <title>Microbacterium betulae sp. nov., isolated from birch wood.</title>
        <authorList>
            <person name="Pasciak M."/>
            <person name="Pawlik K.J."/>
            <person name="Martynowski D."/>
            <person name="Laczmanski L."/>
            <person name="Ciekot J."/>
            <person name="Szponar B."/>
            <person name="Wojcik-Fatla A."/>
            <person name="Mackiewicz B."/>
            <person name="Farian E."/>
            <person name="Cholewa G."/>
            <person name="Cholewa A."/>
            <person name="Dutkiewicz J."/>
        </authorList>
    </citation>
    <scope>NUCLEOTIDE SEQUENCE [LARGE SCALE GENOMIC DNA]</scope>
    <source>
        <strain evidence="11 12">AB</strain>
    </source>
</reference>
<organism evidence="11 12">
    <name type="scientific">Microbacterium betulae</name>
    <dbReference type="NCBI Taxonomy" id="2981139"/>
    <lineage>
        <taxon>Bacteria</taxon>
        <taxon>Bacillati</taxon>
        <taxon>Actinomycetota</taxon>
        <taxon>Actinomycetes</taxon>
        <taxon>Micrococcales</taxon>
        <taxon>Microbacteriaceae</taxon>
        <taxon>Microbacterium</taxon>
    </lineage>
</organism>
<proteinExistence type="inferred from homology"/>
<dbReference type="EMBL" id="CP118157">
    <property type="protein sequence ID" value="WOF22835.1"/>
    <property type="molecule type" value="Genomic_DNA"/>
</dbReference>
<comment type="catalytic activity">
    <reaction evidence="8">
        <text>a primary alcohol + NAD(+) = an aldehyde + NADH + H(+)</text>
        <dbReference type="Rhea" id="RHEA:10736"/>
        <dbReference type="ChEBI" id="CHEBI:15378"/>
        <dbReference type="ChEBI" id="CHEBI:15734"/>
        <dbReference type="ChEBI" id="CHEBI:17478"/>
        <dbReference type="ChEBI" id="CHEBI:57540"/>
        <dbReference type="ChEBI" id="CHEBI:57945"/>
        <dbReference type="EC" id="1.1.1.1"/>
    </reaction>
</comment>
<dbReference type="InterPro" id="IPR011032">
    <property type="entry name" value="GroES-like_sf"/>
</dbReference>
<dbReference type="Pfam" id="PF08240">
    <property type="entry name" value="ADH_N"/>
    <property type="match status" value="1"/>
</dbReference>